<dbReference type="SUPFAM" id="SSF46689">
    <property type="entry name" value="Homeodomain-like"/>
    <property type="match status" value="1"/>
</dbReference>
<dbReference type="InterPro" id="IPR001647">
    <property type="entry name" value="HTH_TetR"/>
</dbReference>
<dbReference type="STRING" id="1121881.SAMN02745225_02048"/>
<evidence type="ECO:0000313" key="5">
    <source>
        <dbReference type="Proteomes" id="UP000184295"/>
    </source>
</evidence>
<evidence type="ECO:0000256" key="2">
    <source>
        <dbReference type="PROSITE-ProRule" id="PRU00335"/>
    </source>
</evidence>
<evidence type="ECO:0000256" key="1">
    <source>
        <dbReference type="ARBA" id="ARBA00023125"/>
    </source>
</evidence>
<dbReference type="Pfam" id="PF00440">
    <property type="entry name" value="TetR_N"/>
    <property type="match status" value="1"/>
</dbReference>
<proteinExistence type="predicted"/>
<sequence length="201" mass="22615">MLEASAKAYSLYGYKETTIAHIAEIAGVTERTFYRYFANKEAPIIEELSRLNELFLSLLDQEPIGLELLDAVDRVLSVMNPRFGMAASAMVIVSGQSYDDQLSRDLGSLSWHYEEKLEAEFEKRIGKGFPEIDSEEARVYATAIARAVVGGIRFALLECAYSGIEDATKSPLFMQSYRKYISVYERSCRLRPALVSDLTSH</sequence>
<evidence type="ECO:0000313" key="4">
    <source>
        <dbReference type="EMBL" id="SHE93719.1"/>
    </source>
</evidence>
<dbReference type="AlphaFoldDB" id="A0A1M4XJM8"/>
<dbReference type="Proteomes" id="UP000184295">
    <property type="component" value="Unassembled WGS sequence"/>
</dbReference>
<dbReference type="PROSITE" id="PS50977">
    <property type="entry name" value="HTH_TETR_2"/>
    <property type="match status" value="1"/>
</dbReference>
<reference evidence="5" key="1">
    <citation type="submission" date="2016-11" db="EMBL/GenBank/DDBJ databases">
        <authorList>
            <person name="Varghese N."/>
            <person name="Submissions S."/>
        </authorList>
    </citation>
    <scope>NUCLEOTIDE SEQUENCE [LARGE SCALE GENOMIC DNA]</scope>
    <source>
        <strain evidence="5">DSM 19514</strain>
    </source>
</reference>
<dbReference type="EMBL" id="FQUL01000040">
    <property type="protein sequence ID" value="SHE93719.1"/>
    <property type="molecule type" value="Genomic_DNA"/>
</dbReference>
<keyword evidence="1 2" id="KW-0238">DNA-binding</keyword>
<dbReference type="RefSeq" id="WP_072792115.1">
    <property type="nucleotide sequence ID" value="NZ_FQUL01000040.1"/>
</dbReference>
<feature type="domain" description="HTH tetR-type" evidence="3">
    <location>
        <begin position="1"/>
        <end position="55"/>
    </location>
</feature>
<gene>
    <name evidence="4" type="ORF">SAMN02745225_02048</name>
</gene>
<dbReference type="InterPro" id="IPR009057">
    <property type="entry name" value="Homeodomain-like_sf"/>
</dbReference>
<accession>A0A1M4XJM8</accession>
<feature type="DNA-binding region" description="H-T-H motif" evidence="2">
    <location>
        <begin position="18"/>
        <end position="37"/>
    </location>
</feature>
<name>A0A1M4XJM8_9ACTN</name>
<dbReference type="Gene3D" id="1.10.357.10">
    <property type="entry name" value="Tetracycline Repressor, domain 2"/>
    <property type="match status" value="1"/>
</dbReference>
<keyword evidence="5" id="KW-1185">Reference proteome</keyword>
<dbReference type="GO" id="GO:0003677">
    <property type="term" value="F:DNA binding"/>
    <property type="evidence" value="ECO:0007669"/>
    <property type="project" value="UniProtKB-UniRule"/>
</dbReference>
<dbReference type="PRINTS" id="PR00455">
    <property type="entry name" value="HTHTETR"/>
</dbReference>
<organism evidence="4 5">
    <name type="scientific">Ferrithrix thermotolerans DSM 19514</name>
    <dbReference type="NCBI Taxonomy" id="1121881"/>
    <lineage>
        <taxon>Bacteria</taxon>
        <taxon>Bacillati</taxon>
        <taxon>Actinomycetota</taxon>
        <taxon>Acidimicrobiia</taxon>
        <taxon>Acidimicrobiales</taxon>
        <taxon>Acidimicrobiaceae</taxon>
        <taxon>Ferrithrix</taxon>
    </lineage>
</organism>
<protein>
    <submittedName>
        <fullName evidence="4">Transcriptional regulator, TetR family</fullName>
    </submittedName>
</protein>
<evidence type="ECO:0000259" key="3">
    <source>
        <dbReference type="PROSITE" id="PS50977"/>
    </source>
</evidence>